<name>A0A4P7C3F0_9GAMM</name>
<sequence>MAAPTITALPDAPERGESFSTFTSKANSFVDALSTFVSETNTVSEHVEDKGTTAENAASEATASRDAALAVANFEGEWADLTGSLSVPAAVRHDNIYWMLLNDLADVTASEPAAGNSDWGFILNNLFDDVTDFSITYDGNDRVDTITETLNYGARTVEYAYNGDGTVNTATITVAGRQRVETLSYSGKKVTGMSSTEGDAP</sequence>
<gene>
    <name evidence="1" type="ORF">E3U44_18080</name>
</gene>
<accession>A0A4P7C3F0</accession>
<dbReference type="RefSeq" id="WP_134359449.1">
    <property type="nucleotide sequence ID" value="NZ_CP038033.1"/>
</dbReference>
<dbReference type="OrthoDB" id="7032365at2"/>
<organism evidence="1 2">
    <name type="scientific">Nitrosococcus wardiae</name>
    <dbReference type="NCBI Taxonomy" id="1814290"/>
    <lineage>
        <taxon>Bacteria</taxon>
        <taxon>Pseudomonadati</taxon>
        <taxon>Pseudomonadota</taxon>
        <taxon>Gammaproteobacteria</taxon>
        <taxon>Chromatiales</taxon>
        <taxon>Chromatiaceae</taxon>
        <taxon>Nitrosococcus</taxon>
    </lineage>
</organism>
<reference evidence="1 2" key="1">
    <citation type="submission" date="2019-03" db="EMBL/GenBank/DDBJ databases">
        <title>The genome sequence of Nitrosococcus wardiae strain D1FHST reveals the archetypal metabolic capacity of ammonia-oxidizing Gammaproteobacteria.</title>
        <authorList>
            <person name="Wang L."/>
            <person name="Lim C.K."/>
            <person name="Hanson T.E."/>
            <person name="Dang H."/>
            <person name="Klotz M.G."/>
        </authorList>
    </citation>
    <scope>NUCLEOTIDE SEQUENCE [LARGE SCALE GENOMIC DNA]</scope>
    <source>
        <strain evidence="1 2">D1FHS</strain>
    </source>
</reference>
<proteinExistence type="predicted"/>
<dbReference type="Proteomes" id="UP000294325">
    <property type="component" value="Chromosome"/>
</dbReference>
<protein>
    <submittedName>
        <fullName evidence="1">Uncharacterized protein</fullName>
    </submittedName>
</protein>
<dbReference type="AlphaFoldDB" id="A0A4P7C3F0"/>
<keyword evidence="2" id="KW-1185">Reference proteome</keyword>
<dbReference type="EMBL" id="CP038033">
    <property type="protein sequence ID" value="QBQ56197.1"/>
    <property type="molecule type" value="Genomic_DNA"/>
</dbReference>
<evidence type="ECO:0000313" key="2">
    <source>
        <dbReference type="Proteomes" id="UP000294325"/>
    </source>
</evidence>
<dbReference type="KEGG" id="nwr:E3U44_18080"/>
<evidence type="ECO:0000313" key="1">
    <source>
        <dbReference type="EMBL" id="QBQ56197.1"/>
    </source>
</evidence>